<dbReference type="AlphaFoldDB" id="A0A5P1R939"/>
<evidence type="ECO:0000313" key="6">
    <source>
        <dbReference type="Proteomes" id="UP000324760"/>
    </source>
</evidence>
<protein>
    <submittedName>
        <fullName evidence="5">3-keto-5-aminohexanoate cleavage protein</fullName>
    </submittedName>
</protein>
<dbReference type="EMBL" id="CP043869">
    <property type="protein sequence ID" value="QEQ96108.1"/>
    <property type="molecule type" value="Genomic_DNA"/>
</dbReference>
<dbReference type="OrthoDB" id="9155960at2"/>
<proteinExistence type="predicted"/>
<dbReference type="Gene3D" id="3.20.20.70">
    <property type="entry name" value="Aldolase class I"/>
    <property type="match status" value="1"/>
</dbReference>
<dbReference type="GO" id="GO:0046872">
    <property type="term" value="F:metal ion binding"/>
    <property type="evidence" value="ECO:0007669"/>
    <property type="project" value="UniProtKB-KW"/>
</dbReference>
<dbReference type="KEGG" id="ncu:F0U83_04970"/>
<gene>
    <name evidence="5" type="ORF">F0U83_04970</name>
</gene>
<keyword evidence="3" id="KW-0479">Metal-binding</keyword>
<dbReference type="Pfam" id="PF05853">
    <property type="entry name" value="BKACE"/>
    <property type="match status" value="1"/>
</dbReference>
<evidence type="ECO:0000256" key="2">
    <source>
        <dbReference type="ARBA" id="ARBA00022679"/>
    </source>
</evidence>
<dbReference type="PANTHER" id="PTHR37418">
    <property type="entry name" value="3-KETO-5-AMINOHEXANOATE CLEAVAGE ENZYME-RELATED"/>
    <property type="match status" value="1"/>
</dbReference>
<dbReference type="InterPro" id="IPR008567">
    <property type="entry name" value="BKACE"/>
</dbReference>
<dbReference type="InterPro" id="IPR013785">
    <property type="entry name" value="Aldolase_TIM"/>
</dbReference>
<organism evidence="5 6">
    <name type="scientific">Neptunomonas concharum</name>
    <dbReference type="NCBI Taxonomy" id="1031538"/>
    <lineage>
        <taxon>Bacteria</taxon>
        <taxon>Pseudomonadati</taxon>
        <taxon>Pseudomonadota</taxon>
        <taxon>Gammaproteobacteria</taxon>
        <taxon>Oceanospirillales</taxon>
        <taxon>Oceanospirillaceae</taxon>
        <taxon>Neptunomonas</taxon>
    </lineage>
</organism>
<dbReference type="RefSeq" id="WP_138988814.1">
    <property type="nucleotide sequence ID" value="NZ_CP043869.1"/>
</dbReference>
<comment type="cofactor">
    <cofactor evidence="1">
        <name>Zn(2+)</name>
        <dbReference type="ChEBI" id="CHEBI:29105"/>
    </cofactor>
</comment>
<sequence>MKKSLIIVAPNGAKKMKSDHPALPMTPEEIAQEVAACAEAGAAMVHLHARDNDGHHSLDIDDNLQVMDAVKARVGSDVVIQVTTEAIGIYTPQQQMALIKAVVPEAASFAIKELIPDQSSEKTAADFFHWIAAENILPQYILYSGDDVARYLSLKAKGIIPNAPHHLLFVLGRYHVQQQSSVSGLREFLQYQEQLGQTPWACCAFGISEQTILLEAAKQGGDVRIGFENNLFAADGKQLATSNASQVADLVDVFKAAGISPMNVSELRQGYGGS</sequence>
<keyword evidence="4" id="KW-0862">Zinc</keyword>
<evidence type="ECO:0000313" key="5">
    <source>
        <dbReference type="EMBL" id="QEQ96108.1"/>
    </source>
</evidence>
<name>A0A5P1R939_9GAMM</name>
<accession>A0A5P1R939</accession>
<dbReference type="PANTHER" id="PTHR37418:SF2">
    <property type="entry name" value="3-KETO-5-AMINOHEXANOATE CLEAVAGE ENZYME"/>
    <property type="match status" value="1"/>
</dbReference>
<keyword evidence="6" id="KW-1185">Reference proteome</keyword>
<evidence type="ECO:0000256" key="1">
    <source>
        <dbReference type="ARBA" id="ARBA00001947"/>
    </source>
</evidence>
<reference evidence="5 6" key="1">
    <citation type="journal article" date="2019" name="Biochem. Eng. J.">
        <title>Metabolic engineering of the marine bacteria Neptunomonas concharum for the production of acetoin and meso-2,3-butanediol from acetate.</title>
        <authorList>
            <person name="Li W."/>
            <person name="Pu N."/>
            <person name="Liu C.-X."/>
            <person name="Yuan Q.-P."/>
            <person name="Li Z.-J."/>
        </authorList>
    </citation>
    <scope>NUCLEOTIDE SEQUENCE [LARGE SCALE GENOMIC DNA]</scope>
    <source>
        <strain evidence="5 6">JCM17730</strain>
    </source>
</reference>
<dbReference type="GO" id="GO:0043720">
    <property type="term" value="F:3-keto-5-aminohexanoate cleavage activity"/>
    <property type="evidence" value="ECO:0007669"/>
    <property type="project" value="InterPro"/>
</dbReference>
<evidence type="ECO:0000256" key="4">
    <source>
        <dbReference type="ARBA" id="ARBA00022833"/>
    </source>
</evidence>
<dbReference type="Proteomes" id="UP000324760">
    <property type="component" value="Chromosome"/>
</dbReference>
<keyword evidence="2" id="KW-0808">Transferase</keyword>
<evidence type="ECO:0000256" key="3">
    <source>
        <dbReference type="ARBA" id="ARBA00022723"/>
    </source>
</evidence>